<evidence type="ECO:0000313" key="2">
    <source>
        <dbReference type="Proteomes" id="UP000193920"/>
    </source>
</evidence>
<proteinExistence type="predicted"/>
<comment type="caution">
    <text evidence="1">The sequence shown here is derived from an EMBL/GenBank/DDBJ whole genome shotgun (WGS) entry which is preliminary data.</text>
</comment>
<accession>A0A1Y2EQC7</accession>
<name>A0A1Y2EQC7_9FUNG</name>
<reference evidence="1 2" key="1">
    <citation type="submission" date="2016-08" db="EMBL/GenBank/DDBJ databases">
        <title>A Parts List for Fungal Cellulosomes Revealed by Comparative Genomics.</title>
        <authorList>
            <consortium name="DOE Joint Genome Institute"/>
            <person name="Haitjema C.H."/>
            <person name="Gilmore S.P."/>
            <person name="Henske J.K."/>
            <person name="Solomon K.V."/>
            <person name="De Groot R."/>
            <person name="Kuo A."/>
            <person name="Mondo S.J."/>
            <person name="Salamov A.A."/>
            <person name="Labutti K."/>
            <person name="Zhao Z."/>
            <person name="Chiniquy J."/>
            <person name="Barry K."/>
            <person name="Brewer H.M."/>
            <person name="Purvine S.O."/>
            <person name="Wright A.T."/>
            <person name="Boxma B."/>
            <person name="Van Alen T."/>
            <person name="Hackstein J.H."/>
            <person name="Baker S.E."/>
            <person name="Grigoriev I.V."/>
            <person name="O'Malley M.A."/>
        </authorList>
    </citation>
    <scope>NUCLEOTIDE SEQUENCE [LARGE SCALE GENOMIC DNA]</scope>
    <source>
        <strain evidence="1 2">G1</strain>
    </source>
</reference>
<sequence length="162" mass="18492">MFKSTSTLNLTNASNDSLFHSEDSLAQKTIRSLIIELDSDNTYENTNVSMDTQKIDEFSKPDLTLNASFSSAITIETNKVPRLDENVEWIEKIPLVRSLDINTVNEKALYLGLVDILFAYSYDYRKKRLKSLASELHTFKVPKQEIGFDLEECEMIAKEIDA</sequence>
<organism evidence="1 2">
    <name type="scientific">Neocallimastix californiae</name>
    <dbReference type="NCBI Taxonomy" id="1754190"/>
    <lineage>
        <taxon>Eukaryota</taxon>
        <taxon>Fungi</taxon>
        <taxon>Fungi incertae sedis</taxon>
        <taxon>Chytridiomycota</taxon>
        <taxon>Chytridiomycota incertae sedis</taxon>
        <taxon>Neocallimastigomycetes</taxon>
        <taxon>Neocallimastigales</taxon>
        <taxon>Neocallimastigaceae</taxon>
        <taxon>Neocallimastix</taxon>
    </lineage>
</organism>
<evidence type="ECO:0000313" key="1">
    <source>
        <dbReference type="EMBL" id="ORY73738.1"/>
    </source>
</evidence>
<dbReference type="STRING" id="1754190.A0A1Y2EQC7"/>
<dbReference type="Proteomes" id="UP000193920">
    <property type="component" value="Unassembled WGS sequence"/>
</dbReference>
<dbReference type="EMBL" id="MCOG01000032">
    <property type="protein sequence ID" value="ORY73738.1"/>
    <property type="molecule type" value="Genomic_DNA"/>
</dbReference>
<protein>
    <submittedName>
        <fullName evidence="1">Uncharacterized protein</fullName>
    </submittedName>
</protein>
<gene>
    <name evidence="1" type="ORF">LY90DRAFT_666500</name>
</gene>
<dbReference type="OrthoDB" id="73639at2759"/>
<keyword evidence="2" id="KW-1185">Reference proteome</keyword>
<dbReference type="AlphaFoldDB" id="A0A1Y2EQC7"/>